<keyword evidence="1" id="KW-0812">Transmembrane</keyword>
<dbReference type="AlphaFoldDB" id="A0AA48I3H1"/>
<gene>
    <name evidence="3" type="ORF">RsTaC01_1018</name>
</gene>
<dbReference type="Proteomes" id="UP001335720">
    <property type="component" value="Chromosome"/>
</dbReference>
<keyword evidence="1" id="KW-0472">Membrane</keyword>
<organism evidence="3">
    <name type="scientific">Candidatus Paraimprobicoccus trichonymphae</name>
    <dbReference type="NCBI Taxonomy" id="3033793"/>
    <lineage>
        <taxon>Bacteria</taxon>
        <taxon>Bacillati</taxon>
        <taxon>Bacillota</taxon>
        <taxon>Clostridia</taxon>
        <taxon>Candidatus Paraimprobicoccus</taxon>
    </lineage>
</organism>
<dbReference type="EMBL" id="AP027925">
    <property type="protein sequence ID" value="BED93062.1"/>
    <property type="molecule type" value="Genomic_DNA"/>
</dbReference>
<keyword evidence="1" id="KW-1133">Transmembrane helix</keyword>
<accession>A0AA48I3H1</accession>
<dbReference type="Pfam" id="PF12158">
    <property type="entry name" value="DUF3592"/>
    <property type="match status" value="1"/>
</dbReference>
<name>A0AA48I3H1_9FIRM</name>
<sequence>MVLLFTITLGLFFFYIGVSKYYEEFNFKKSAKEVIAMISNIEIHKNDNHKNIYTVYFEYTINDKKYESKINFYDSSMYVGKNLLIYYNPDNPNNILVPSRVFYIFIISFGLILSCVSVCLLYINMRQKYQIKSLKKFPPIISEFIKVNMNNHSKELEYYIVCRWVDPFSEIQHFFKSETIRQNPEIIIDKLGITSFPVYIDLKNPETYYLSLEKIEMFL</sequence>
<dbReference type="KEGG" id="ptrh:RsTaC01_1018"/>
<reference evidence="3" key="1">
    <citation type="journal article" date="2023" name="ISME J.">
        <title>Emergence of putative energy parasites within Clostridia revealed by genome analysis of a novel endosymbiotic clade.</title>
        <authorList>
            <person name="Takahashi K."/>
            <person name="Kuwahara H."/>
            <person name="Horikawa Y."/>
            <person name="Izawa K."/>
            <person name="Kato D."/>
            <person name="Inagaki T."/>
            <person name="Yuki M."/>
            <person name="Ohkuma M."/>
            <person name="Hongoh Y."/>
        </authorList>
    </citation>
    <scope>NUCLEOTIDE SEQUENCE</scope>
    <source>
        <strain evidence="3">RsTa-C01</strain>
    </source>
</reference>
<dbReference type="InterPro" id="IPR021994">
    <property type="entry name" value="DUF3592"/>
</dbReference>
<evidence type="ECO:0000256" key="1">
    <source>
        <dbReference type="SAM" id="Phobius"/>
    </source>
</evidence>
<feature type="transmembrane region" description="Helical" evidence="1">
    <location>
        <begin position="101"/>
        <end position="123"/>
    </location>
</feature>
<feature type="domain" description="DUF3592" evidence="2">
    <location>
        <begin position="39"/>
        <end position="94"/>
    </location>
</feature>
<evidence type="ECO:0000259" key="2">
    <source>
        <dbReference type="Pfam" id="PF12158"/>
    </source>
</evidence>
<proteinExistence type="predicted"/>
<protein>
    <submittedName>
        <fullName evidence="3">DUF3592 domain-containing protein</fullName>
    </submittedName>
</protein>
<evidence type="ECO:0000313" key="3">
    <source>
        <dbReference type="EMBL" id="BED93062.1"/>
    </source>
</evidence>